<comment type="caution">
    <text evidence="2">The sequence shown here is derived from an EMBL/GenBank/DDBJ whole genome shotgun (WGS) entry which is preliminary data.</text>
</comment>
<keyword evidence="3" id="KW-1185">Reference proteome</keyword>
<dbReference type="AlphaFoldDB" id="A0A4C1W6K5"/>
<name>A0A4C1W6K5_EUMVA</name>
<dbReference type="Proteomes" id="UP000299102">
    <property type="component" value="Unassembled WGS sequence"/>
</dbReference>
<gene>
    <name evidence="2" type="ORF">EVAR_44945_1</name>
</gene>
<feature type="region of interest" description="Disordered" evidence="1">
    <location>
        <begin position="38"/>
        <end position="82"/>
    </location>
</feature>
<accession>A0A4C1W6K5</accession>
<protein>
    <submittedName>
        <fullName evidence="2">Uncharacterized protein</fullName>
    </submittedName>
</protein>
<evidence type="ECO:0000313" key="2">
    <source>
        <dbReference type="EMBL" id="GBP45717.1"/>
    </source>
</evidence>
<dbReference type="EMBL" id="BGZK01000470">
    <property type="protein sequence ID" value="GBP45717.1"/>
    <property type="molecule type" value="Genomic_DNA"/>
</dbReference>
<reference evidence="2 3" key="1">
    <citation type="journal article" date="2019" name="Commun. Biol.">
        <title>The bagworm genome reveals a unique fibroin gene that provides high tensile strength.</title>
        <authorList>
            <person name="Kono N."/>
            <person name="Nakamura H."/>
            <person name="Ohtoshi R."/>
            <person name="Tomita M."/>
            <person name="Numata K."/>
            <person name="Arakawa K."/>
        </authorList>
    </citation>
    <scope>NUCLEOTIDE SEQUENCE [LARGE SCALE GENOMIC DNA]</scope>
</reference>
<sequence>MKVYPLTTTLDLRLTPEISIFGSPKWGHHHWTIGVASPTRRHPSMRQPINPPSRTCTRKKGVEVPRTNEPAPTHMNAKVHGHDSPIKKCMQLICAADARSIKYNLIGASDAVALQPSHIKIG</sequence>
<evidence type="ECO:0000256" key="1">
    <source>
        <dbReference type="SAM" id="MobiDB-lite"/>
    </source>
</evidence>
<organism evidence="2 3">
    <name type="scientific">Eumeta variegata</name>
    <name type="common">Bagworm moth</name>
    <name type="synonym">Eumeta japonica</name>
    <dbReference type="NCBI Taxonomy" id="151549"/>
    <lineage>
        <taxon>Eukaryota</taxon>
        <taxon>Metazoa</taxon>
        <taxon>Ecdysozoa</taxon>
        <taxon>Arthropoda</taxon>
        <taxon>Hexapoda</taxon>
        <taxon>Insecta</taxon>
        <taxon>Pterygota</taxon>
        <taxon>Neoptera</taxon>
        <taxon>Endopterygota</taxon>
        <taxon>Lepidoptera</taxon>
        <taxon>Glossata</taxon>
        <taxon>Ditrysia</taxon>
        <taxon>Tineoidea</taxon>
        <taxon>Psychidae</taxon>
        <taxon>Oiketicinae</taxon>
        <taxon>Eumeta</taxon>
    </lineage>
</organism>
<evidence type="ECO:0000313" key="3">
    <source>
        <dbReference type="Proteomes" id="UP000299102"/>
    </source>
</evidence>
<proteinExistence type="predicted"/>